<dbReference type="GO" id="GO:0015254">
    <property type="term" value="F:glycerol channel activity"/>
    <property type="evidence" value="ECO:0007669"/>
    <property type="project" value="TreeGrafter"/>
</dbReference>
<evidence type="ECO:0000256" key="1">
    <source>
        <dbReference type="ARBA" id="ARBA00004141"/>
    </source>
</evidence>
<dbReference type="Gene3D" id="1.20.1080.10">
    <property type="entry name" value="Glycerol uptake facilitator protein"/>
    <property type="match status" value="1"/>
</dbReference>
<dbReference type="PRINTS" id="PR00783">
    <property type="entry name" value="MINTRINSICP"/>
</dbReference>
<dbReference type="GO" id="GO:0015250">
    <property type="term" value="F:water channel activity"/>
    <property type="evidence" value="ECO:0007669"/>
    <property type="project" value="TreeGrafter"/>
</dbReference>
<protein>
    <recommendedName>
        <fullName evidence="11">Aquaporin-3</fullName>
    </recommendedName>
</protein>
<evidence type="ECO:0000256" key="5">
    <source>
        <dbReference type="ARBA" id="ARBA00022989"/>
    </source>
</evidence>
<feature type="transmembrane region" description="Helical" evidence="8">
    <location>
        <begin position="166"/>
        <end position="186"/>
    </location>
</feature>
<dbReference type="Proteomes" id="UP001497525">
    <property type="component" value="Unassembled WGS sequence"/>
</dbReference>
<keyword evidence="5 8" id="KW-1133">Transmembrane helix</keyword>
<evidence type="ECO:0000256" key="3">
    <source>
        <dbReference type="ARBA" id="ARBA00022448"/>
    </source>
</evidence>
<dbReference type="CDD" id="cd00333">
    <property type="entry name" value="MIP"/>
    <property type="match status" value="1"/>
</dbReference>
<proteinExistence type="inferred from homology"/>
<feature type="transmembrane region" description="Helical" evidence="8">
    <location>
        <begin position="21"/>
        <end position="47"/>
    </location>
</feature>
<comment type="subcellular location">
    <subcellularLocation>
        <location evidence="1">Membrane</location>
        <topology evidence="1">Multi-pass membrane protein</topology>
    </subcellularLocation>
</comment>
<feature type="transmembrane region" description="Helical" evidence="8">
    <location>
        <begin position="67"/>
        <end position="86"/>
    </location>
</feature>
<comment type="caution">
    <text evidence="9">The sequence shown here is derived from an EMBL/GenBank/DDBJ whole genome shotgun (WGS) entry which is preliminary data.</text>
</comment>
<evidence type="ECO:0000256" key="4">
    <source>
        <dbReference type="ARBA" id="ARBA00022692"/>
    </source>
</evidence>
<dbReference type="InterPro" id="IPR050363">
    <property type="entry name" value="MIP/Aquaporin"/>
</dbReference>
<dbReference type="InterPro" id="IPR023271">
    <property type="entry name" value="Aquaporin-like"/>
</dbReference>
<evidence type="ECO:0000313" key="9">
    <source>
        <dbReference type="EMBL" id="CAL5129338.1"/>
    </source>
</evidence>
<dbReference type="GO" id="GO:0005886">
    <property type="term" value="C:plasma membrane"/>
    <property type="evidence" value="ECO:0007669"/>
    <property type="project" value="TreeGrafter"/>
</dbReference>
<dbReference type="InterPro" id="IPR022357">
    <property type="entry name" value="MIP_CS"/>
</dbReference>
<dbReference type="NCBIfam" id="TIGR00861">
    <property type="entry name" value="MIP"/>
    <property type="match status" value="1"/>
</dbReference>
<keyword evidence="6 8" id="KW-0472">Membrane</keyword>
<gene>
    <name evidence="9" type="ORF">CDAUBV1_LOCUS271</name>
</gene>
<dbReference type="AlphaFoldDB" id="A0AAV2SW15"/>
<dbReference type="PANTHER" id="PTHR43829">
    <property type="entry name" value="AQUAPORIN OR AQUAGLYCEROPORIN RELATED"/>
    <property type="match status" value="1"/>
</dbReference>
<dbReference type="SUPFAM" id="SSF81338">
    <property type="entry name" value="Aquaporin-like"/>
    <property type="match status" value="1"/>
</dbReference>
<evidence type="ECO:0000256" key="7">
    <source>
        <dbReference type="RuleBase" id="RU000477"/>
    </source>
</evidence>
<evidence type="ECO:0000256" key="8">
    <source>
        <dbReference type="SAM" id="Phobius"/>
    </source>
</evidence>
<reference evidence="9" key="1">
    <citation type="submission" date="2024-06" db="EMBL/GenBank/DDBJ databases">
        <authorList>
            <person name="Liu X."/>
            <person name="Lenzi L."/>
            <person name="Haldenby T S."/>
            <person name="Uol C."/>
        </authorList>
    </citation>
    <scope>NUCLEOTIDE SEQUENCE</scope>
</reference>
<comment type="similarity">
    <text evidence="2 7">Belongs to the MIP/aquaporin (TC 1.A.8) family.</text>
</comment>
<evidence type="ECO:0000256" key="2">
    <source>
        <dbReference type="ARBA" id="ARBA00006175"/>
    </source>
</evidence>
<evidence type="ECO:0000256" key="6">
    <source>
        <dbReference type="ARBA" id="ARBA00023136"/>
    </source>
</evidence>
<name>A0AAV2SW15_CALDB</name>
<dbReference type="Pfam" id="PF00230">
    <property type="entry name" value="MIP"/>
    <property type="match status" value="1"/>
</dbReference>
<accession>A0AAV2SW15</accession>
<evidence type="ECO:0000313" key="10">
    <source>
        <dbReference type="Proteomes" id="UP001497525"/>
    </source>
</evidence>
<feature type="transmembrane region" description="Helical" evidence="8">
    <location>
        <begin position="246"/>
        <end position="266"/>
    </location>
</feature>
<sequence>MKRNAARSGLQRVINKLSLRSFPLLRACLAEFCGTLILILLGCGVMAQVMLGNHGRNAHGGFFSVGLGWGMAVTVGVFFSGVNGSGHINPAITLAFACIGKLPFRRVIWYILSQIAGSFVGSLCVYVVYREKLLEYVESKDAGKHLVETTGGIFVTNPGASHWTCLVDQVMSTALLAAGVLAMTDPKGWKMPKWIEPLYVGFLIYTLVGCFALNCGAAMNPARDLGPRLMILMLGWGGNAFSAGNYFFWIPIVGPVIGAILGSVLYELTTGIHMDKPERTRNDPSKSVENHLLENQNSIELLP</sequence>
<feature type="transmembrane region" description="Helical" evidence="8">
    <location>
        <begin position="198"/>
        <end position="219"/>
    </location>
</feature>
<evidence type="ECO:0008006" key="11">
    <source>
        <dbReference type="Google" id="ProtNLM"/>
    </source>
</evidence>
<keyword evidence="4 7" id="KW-0812">Transmembrane</keyword>
<dbReference type="PROSITE" id="PS00221">
    <property type="entry name" value="MIP"/>
    <property type="match status" value="1"/>
</dbReference>
<dbReference type="InterPro" id="IPR000425">
    <property type="entry name" value="MIP"/>
</dbReference>
<feature type="transmembrane region" description="Helical" evidence="8">
    <location>
        <begin position="107"/>
        <end position="129"/>
    </location>
</feature>
<dbReference type="EMBL" id="CAXLJL010000001">
    <property type="protein sequence ID" value="CAL5129338.1"/>
    <property type="molecule type" value="Genomic_DNA"/>
</dbReference>
<dbReference type="PANTHER" id="PTHR43829:SF9">
    <property type="entry name" value="AQUAPORIN-9"/>
    <property type="match status" value="1"/>
</dbReference>
<keyword evidence="3 7" id="KW-0813">Transport</keyword>
<organism evidence="9 10">
    <name type="scientific">Calicophoron daubneyi</name>
    <name type="common">Rumen fluke</name>
    <name type="synonym">Paramphistomum daubneyi</name>
    <dbReference type="NCBI Taxonomy" id="300641"/>
    <lineage>
        <taxon>Eukaryota</taxon>
        <taxon>Metazoa</taxon>
        <taxon>Spiralia</taxon>
        <taxon>Lophotrochozoa</taxon>
        <taxon>Platyhelminthes</taxon>
        <taxon>Trematoda</taxon>
        <taxon>Digenea</taxon>
        <taxon>Plagiorchiida</taxon>
        <taxon>Pronocephalata</taxon>
        <taxon>Paramphistomoidea</taxon>
        <taxon>Paramphistomidae</taxon>
        <taxon>Calicophoron</taxon>
    </lineage>
</organism>